<dbReference type="GO" id="GO:0000785">
    <property type="term" value="C:chromatin"/>
    <property type="evidence" value="ECO:0007669"/>
    <property type="project" value="TreeGrafter"/>
</dbReference>
<evidence type="ECO:0000256" key="1">
    <source>
        <dbReference type="SAM" id="MobiDB-lite"/>
    </source>
</evidence>
<dbReference type="InterPro" id="IPR028005">
    <property type="entry name" value="AcTrfase_ESCO_Znf_dom"/>
</dbReference>
<dbReference type="Pfam" id="PF13878">
    <property type="entry name" value="zf-C2H2_3"/>
    <property type="match status" value="1"/>
</dbReference>
<keyword evidence="3" id="KW-1185">Reference proteome</keyword>
<evidence type="ECO:0000259" key="2">
    <source>
        <dbReference type="Pfam" id="PF13878"/>
    </source>
</evidence>
<dbReference type="GO" id="GO:0005634">
    <property type="term" value="C:nucleus"/>
    <property type="evidence" value="ECO:0007669"/>
    <property type="project" value="TreeGrafter"/>
</dbReference>
<dbReference type="KEGG" id="goe:108864592"/>
<feature type="region of interest" description="Disordered" evidence="1">
    <location>
        <begin position="381"/>
        <end position="409"/>
    </location>
</feature>
<name>A0AAJ7L574_9ACAR</name>
<feature type="compositionally biased region" description="Basic residues" evidence="1">
    <location>
        <begin position="25"/>
        <end position="36"/>
    </location>
</feature>
<accession>A0AAJ7L574</accession>
<gene>
    <name evidence="4" type="primary">LOC108864592</name>
</gene>
<protein>
    <submittedName>
        <fullName evidence="4">N-acetyltransferase ESCO2</fullName>
    </submittedName>
</protein>
<feature type="region of interest" description="Disordered" evidence="1">
    <location>
        <begin position="344"/>
        <end position="366"/>
    </location>
</feature>
<dbReference type="GeneID" id="108864592"/>
<proteinExistence type="predicted"/>
<dbReference type="Proteomes" id="UP000694867">
    <property type="component" value="Unplaced"/>
</dbReference>
<organism evidence="3 4">
    <name type="scientific">Galendromus occidentalis</name>
    <name type="common">western predatory mite</name>
    <dbReference type="NCBI Taxonomy" id="34638"/>
    <lineage>
        <taxon>Eukaryota</taxon>
        <taxon>Metazoa</taxon>
        <taxon>Ecdysozoa</taxon>
        <taxon>Arthropoda</taxon>
        <taxon>Chelicerata</taxon>
        <taxon>Arachnida</taxon>
        <taxon>Acari</taxon>
        <taxon>Parasitiformes</taxon>
        <taxon>Mesostigmata</taxon>
        <taxon>Gamasina</taxon>
        <taxon>Phytoseioidea</taxon>
        <taxon>Phytoseiidae</taxon>
        <taxon>Typhlodrominae</taxon>
        <taxon>Galendromus</taxon>
    </lineage>
</organism>
<dbReference type="PANTHER" id="PTHR45884:SF2">
    <property type="entry name" value="N-ACETYLTRANSFERASE ECO"/>
    <property type="match status" value="1"/>
</dbReference>
<evidence type="ECO:0000313" key="3">
    <source>
        <dbReference type="Proteomes" id="UP000694867"/>
    </source>
</evidence>
<dbReference type="CTD" id="38812"/>
<evidence type="ECO:0000313" key="4">
    <source>
        <dbReference type="RefSeq" id="XP_018496090.1"/>
    </source>
</evidence>
<dbReference type="GO" id="GO:0061733">
    <property type="term" value="F:protein-lysine-acetyltransferase activity"/>
    <property type="evidence" value="ECO:0007669"/>
    <property type="project" value="TreeGrafter"/>
</dbReference>
<feature type="region of interest" description="Disordered" evidence="1">
    <location>
        <begin position="1"/>
        <end position="80"/>
    </location>
</feature>
<dbReference type="GO" id="GO:0007064">
    <property type="term" value="P:mitotic sister chromatid cohesion"/>
    <property type="evidence" value="ECO:0007669"/>
    <property type="project" value="TreeGrafter"/>
</dbReference>
<dbReference type="RefSeq" id="XP_018496090.1">
    <property type="nucleotide sequence ID" value="XM_018640574.1"/>
</dbReference>
<feature type="compositionally biased region" description="Polar residues" evidence="1">
    <location>
        <begin position="196"/>
        <end position="205"/>
    </location>
</feature>
<reference evidence="4" key="1">
    <citation type="submission" date="2025-08" db="UniProtKB">
        <authorList>
            <consortium name="RefSeq"/>
        </authorList>
    </citation>
    <scope>IDENTIFICATION</scope>
</reference>
<feature type="region of interest" description="Disordered" evidence="1">
    <location>
        <begin position="168"/>
        <end position="322"/>
    </location>
</feature>
<sequence length="666" mass="73044">MQDRLKRFSFPTVAEGESEIPGQGAKKRVKKPRGTKASKVASRGKTSGNPMDRFKILAPRTGVLEQSKEPRTPGANKFFKHSRPMPKCAFAIIGGVLKLRENIDEKSRGKGVIYADQNKRRKTQVSTLVAKCDAPARQVEPQKVHTPHLGKRKSNRYEAEEVLKRKKVSTMSDIQDEEPAGNSFLDASSIGGEESQIVTNTSGVNNRPRHTPAFTPRESVNVSHDVTILRPEEEEIHAGTVEPGPSHAEEPQECDADGEMHGSTEIGSGIPTREPSPASDDSSRDLTPVPCDVPLMSPSPSQASRPRRSSAKVPPPSEVYDPSQDAFGFARMQPTRRGCFRNPFMELTSPTKKPKELTPKISVSGDDQPSIVEALEKSMKERVTSTPSKKGAQASFLGTGEAPPPITSTPWEAKQNPVRHFYGASTSASCDGFRSFSRLIDRSGSKQLQIDAGQKKFGASECKTCGMVFSQGEAEEEREHQKFHKQMVSALHIKPVQNAQVLDVVPNFGRVLLVTAGDTKQLKERLADAIEFANKIVGLDQDAVTADFATHPDRMYAIFVKDSGDILSILGTEPAERAQRTLPGQGLLIDSEKYYPARRSIFFVWTVPNSRRKGLAALLLYRMRAFLADTGCDPLSFDEIAFADLTPDLHKFVIALSGKDTVLVTS</sequence>
<dbReference type="InterPro" id="IPR016181">
    <property type="entry name" value="Acyl_CoA_acyltransferase"/>
</dbReference>
<dbReference type="PANTHER" id="PTHR45884">
    <property type="entry name" value="N-ACETYLTRANSFERASE ECO"/>
    <property type="match status" value="1"/>
</dbReference>
<dbReference type="AlphaFoldDB" id="A0AAJ7L574"/>
<feature type="domain" description="N-acetyltransferase ESCO zinc-finger" evidence="2">
    <location>
        <begin position="447"/>
        <end position="486"/>
    </location>
</feature>
<dbReference type="SUPFAM" id="SSF55729">
    <property type="entry name" value="Acyl-CoA N-acyltransferases (Nat)"/>
    <property type="match status" value="1"/>
</dbReference>